<dbReference type="EMBL" id="BK015040">
    <property type="protein sequence ID" value="DAD88400.1"/>
    <property type="molecule type" value="Genomic_DNA"/>
</dbReference>
<name>A0A8S5N1P7_9CAUD</name>
<sequence>MLCNEYAYQVAKALIYPELIVEFAADVINGNVFGSDIWDDVCTLTGGWCNDANVFVAWDQMGRPDEWEYLPSDYDSERDPARRRAMVANARIWAMAECVADELYSVVNEIIVNEGWKCVPANEINKDMHGIGWLEEGCDALDCYVKSYLVKPNESEN</sequence>
<reference evidence="1" key="1">
    <citation type="journal article" date="2021" name="Proc. Natl. Acad. Sci. U.S.A.">
        <title>A Catalog of Tens of Thousands of Viruses from Human Metagenomes Reveals Hidden Associations with Chronic Diseases.</title>
        <authorList>
            <person name="Tisza M.J."/>
            <person name="Buck C.B."/>
        </authorList>
    </citation>
    <scope>NUCLEOTIDE SEQUENCE</scope>
    <source>
        <strain evidence="1">CtLfk13</strain>
    </source>
</reference>
<protein>
    <submittedName>
        <fullName evidence="1">Uncharacterized protein</fullName>
    </submittedName>
</protein>
<organism evidence="1">
    <name type="scientific">Siphoviridae sp. ctLfk13</name>
    <dbReference type="NCBI Taxonomy" id="2826251"/>
    <lineage>
        <taxon>Viruses</taxon>
        <taxon>Duplodnaviria</taxon>
        <taxon>Heunggongvirae</taxon>
        <taxon>Uroviricota</taxon>
        <taxon>Caudoviricetes</taxon>
    </lineage>
</organism>
<evidence type="ECO:0000313" key="1">
    <source>
        <dbReference type="EMBL" id="DAD88400.1"/>
    </source>
</evidence>
<accession>A0A8S5N1P7</accession>
<proteinExistence type="predicted"/>